<keyword evidence="3" id="KW-0949">S-adenosyl-L-methionine</keyword>
<sequence length="308" mass="35359">MKFKHLFGPVPSRRLGVSLGIDLVPYKTCTMDCIFCECGKTTNLTIDRKEYVPTAEILDELDAYLKQSPDLDYITFSGLGEPTLHSRIGEILNFLKQNYPRYKVAILTNGTLLFHKELRDEIKNTDIVKPSLDAGSDEIFKKINSPHKSLDLHKIIDGLIELRKEFRGEIWLEVFIVPSLNDTNDELQKIKNAIEKIKPNKTQLNTLDRPGTENWVMPAKKEDLEKIASFLNAEVIANFKPRKKIKSFSKDIEDSIISTIRRRPCTANDLSEILGIHLNEINKYLQVLIENKKINSKEGKRGTFFRIK</sequence>
<evidence type="ECO:0000259" key="7">
    <source>
        <dbReference type="PROSITE" id="PS51918"/>
    </source>
</evidence>
<dbReference type="InterPro" id="IPR058240">
    <property type="entry name" value="rSAM_sf"/>
</dbReference>
<dbReference type="PANTHER" id="PTHR43787">
    <property type="entry name" value="FEMO COFACTOR BIOSYNTHESIS PROTEIN NIFB-RELATED"/>
    <property type="match status" value="1"/>
</dbReference>
<dbReference type="Gene3D" id="1.10.10.10">
    <property type="entry name" value="Winged helix-like DNA-binding domain superfamily/Winged helix DNA-binding domain"/>
    <property type="match status" value="1"/>
</dbReference>
<keyword evidence="2" id="KW-0004">4Fe-4S</keyword>
<evidence type="ECO:0000256" key="5">
    <source>
        <dbReference type="ARBA" id="ARBA00023004"/>
    </source>
</evidence>
<comment type="cofactor">
    <cofactor evidence="1">
        <name>[4Fe-4S] cluster</name>
        <dbReference type="ChEBI" id="CHEBI:49883"/>
    </cofactor>
</comment>
<accession>A0A2H9MNC4</accession>
<gene>
    <name evidence="8" type="ORF">COW47_00335</name>
</gene>
<name>A0A2H9MNC4_HUBC1</name>
<evidence type="ECO:0000313" key="8">
    <source>
        <dbReference type="EMBL" id="PIV89885.1"/>
    </source>
</evidence>
<organism evidence="8 9">
    <name type="scientific">Huberarchaeum crystalense</name>
    <dbReference type="NCBI Taxonomy" id="2014257"/>
    <lineage>
        <taxon>Archaea</taxon>
        <taxon>Candidatus Huberarchaeota</taxon>
        <taxon>Candidatus Huberarchaeia</taxon>
        <taxon>Candidatus Huberarchaeales</taxon>
        <taxon>Candidatus Huberarchaeaceae</taxon>
        <taxon>Candidatus Huberarchaeum</taxon>
    </lineage>
</organism>
<dbReference type="InterPro" id="IPR040084">
    <property type="entry name" value="GTPase_Obg"/>
</dbReference>
<dbReference type="InterPro" id="IPR006638">
    <property type="entry name" value="Elp3/MiaA/NifB-like_rSAM"/>
</dbReference>
<reference evidence="9" key="1">
    <citation type="submission" date="2017-09" db="EMBL/GenBank/DDBJ databases">
        <title>Depth-based differentiation of microbial function through sediment-hosted aquifers and enrichment of novel symbionts in the deep terrestrial subsurface.</title>
        <authorList>
            <person name="Probst A.J."/>
            <person name="Ladd B."/>
            <person name="Jarett J.K."/>
            <person name="Geller-Mcgrath D.E."/>
            <person name="Sieber C.M.K."/>
            <person name="Emerson J.B."/>
            <person name="Anantharaman K."/>
            <person name="Thomas B.C."/>
            <person name="Malmstrom R."/>
            <person name="Stieglmeier M."/>
            <person name="Klingl A."/>
            <person name="Woyke T."/>
            <person name="Ryan C.M."/>
            <person name="Banfield J.F."/>
        </authorList>
    </citation>
    <scope>NUCLEOTIDE SEQUENCE [LARGE SCALE GENOMIC DNA]</scope>
</reference>
<proteinExistence type="predicted"/>
<dbReference type="InterPro" id="IPR013785">
    <property type="entry name" value="Aldolase_TIM"/>
</dbReference>
<dbReference type="SUPFAM" id="SSF46785">
    <property type="entry name" value="Winged helix' DNA-binding domain"/>
    <property type="match status" value="1"/>
</dbReference>
<dbReference type="EMBL" id="PFFF01000007">
    <property type="protein sequence ID" value="PIV89885.1"/>
    <property type="molecule type" value="Genomic_DNA"/>
</dbReference>
<evidence type="ECO:0000256" key="3">
    <source>
        <dbReference type="ARBA" id="ARBA00022691"/>
    </source>
</evidence>
<dbReference type="SUPFAM" id="SSF102114">
    <property type="entry name" value="Radical SAM enzymes"/>
    <property type="match status" value="1"/>
</dbReference>
<evidence type="ECO:0000256" key="4">
    <source>
        <dbReference type="ARBA" id="ARBA00022723"/>
    </source>
</evidence>
<dbReference type="SFLD" id="SFLDS00029">
    <property type="entry name" value="Radical_SAM"/>
    <property type="match status" value="1"/>
</dbReference>
<evidence type="ECO:0000256" key="6">
    <source>
        <dbReference type="ARBA" id="ARBA00023014"/>
    </source>
</evidence>
<keyword evidence="6" id="KW-0411">Iron-sulfur</keyword>
<evidence type="ECO:0000313" key="9">
    <source>
        <dbReference type="Proteomes" id="UP000228989"/>
    </source>
</evidence>
<dbReference type="CDD" id="cd01335">
    <property type="entry name" value="Radical_SAM"/>
    <property type="match status" value="1"/>
</dbReference>
<evidence type="ECO:0000256" key="2">
    <source>
        <dbReference type="ARBA" id="ARBA00022485"/>
    </source>
</evidence>
<dbReference type="SMART" id="SM00729">
    <property type="entry name" value="Elp3"/>
    <property type="match status" value="1"/>
</dbReference>
<dbReference type="AlphaFoldDB" id="A0A2H9MNC4"/>
<dbReference type="InterPro" id="IPR007197">
    <property type="entry name" value="rSAM"/>
</dbReference>
<dbReference type="GO" id="GO:0003824">
    <property type="term" value="F:catalytic activity"/>
    <property type="evidence" value="ECO:0007669"/>
    <property type="project" value="InterPro"/>
</dbReference>
<evidence type="ECO:0000256" key="1">
    <source>
        <dbReference type="ARBA" id="ARBA00001966"/>
    </source>
</evidence>
<keyword evidence="4" id="KW-0479">Metal-binding</keyword>
<dbReference type="InterPro" id="IPR036390">
    <property type="entry name" value="WH_DNA-bd_sf"/>
</dbReference>
<protein>
    <submittedName>
        <fullName evidence="8">Radical SAM protein</fullName>
    </submittedName>
</protein>
<dbReference type="GO" id="GO:0046872">
    <property type="term" value="F:metal ion binding"/>
    <property type="evidence" value="ECO:0007669"/>
    <property type="project" value="UniProtKB-KW"/>
</dbReference>
<dbReference type="Proteomes" id="UP000228989">
    <property type="component" value="Unassembled WGS sequence"/>
</dbReference>
<dbReference type="Pfam" id="PF04055">
    <property type="entry name" value="Radical_SAM"/>
    <property type="match status" value="1"/>
</dbReference>
<comment type="caution">
    <text evidence="8">The sequence shown here is derived from an EMBL/GenBank/DDBJ whole genome shotgun (WGS) entry which is preliminary data.</text>
</comment>
<dbReference type="GO" id="GO:0051539">
    <property type="term" value="F:4 iron, 4 sulfur cluster binding"/>
    <property type="evidence" value="ECO:0007669"/>
    <property type="project" value="UniProtKB-KW"/>
</dbReference>
<dbReference type="PROSITE" id="PS51918">
    <property type="entry name" value="RADICAL_SAM"/>
    <property type="match status" value="1"/>
</dbReference>
<dbReference type="SFLD" id="SFLDG01083">
    <property type="entry name" value="Uncharacterised_Radical_SAM_Su"/>
    <property type="match status" value="1"/>
</dbReference>
<dbReference type="PANTHER" id="PTHR43787:SF11">
    <property type="entry name" value="UPF0026 PROTEIN SLR1464"/>
    <property type="match status" value="1"/>
</dbReference>
<dbReference type="Gene3D" id="3.20.20.70">
    <property type="entry name" value="Aldolase class I"/>
    <property type="match status" value="1"/>
</dbReference>
<keyword evidence="5" id="KW-0408">Iron</keyword>
<feature type="domain" description="Radical SAM core" evidence="7">
    <location>
        <begin position="9"/>
        <end position="249"/>
    </location>
</feature>
<dbReference type="InterPro" id="IPR036388">
    <property type="entry name" value="WH-like_DNA-bd_sf"/>
</dbReference>